<keyword evidence="2" id="KW-1185">Reference proteome</keyword>
<evidence type="ECO:0000313" key="1">
    <source>
        <dbReference type="EMBL" id="KAK8836723.1"/>
    </source>
</evidence>
<dbReference type="Proteomes" id="UP001470230">
    <property type="component" value="Unassembled WGS sequence"/>
</dbReference>
<evidence type="ECO:0008006" key="3">
    <source>
        <dbReference type="Google" id="ProtNLM"/>
    </source>
</evidence>
<protein>
    <recommendedName>
        <fullName evidence="3">F5/8 type C domain-containing protein</fullName>
    </recommendedName>
</protein>
<comment type="caution">
    <text evidence="1">The sequence shown here is derived from an EMBL/GenBank/DDBJ whole genome shotgun (WGS) entry which is preliminary data.</text>
</comment>
<sequence length="433" mass="51106">MSENQIKLKASCIYNVPLQIDEKDFFFIVNGQTFKTSRLISDLLSPNISRIHSIDPTFDKFIIKTQQLGDFSQILKLTSFENQEISLKEIGFISEVIEILGNENFNILREDESQEITIDNVIDLIRQHEQCPQFFSEELDDEIDFVSSHFFEIFDCENEEELMNISIETLIQIIGNKKLRLNDEDQLLNIVNYLYSNQTKYSILYEEVCFSNVSMNEMKEFIKIYDVNDLTSELWQNLSDRLICEVKNNEVLKKSRYKEKVDTFSKENGNEFRGILNYFMKKTDGNIEDEITISSSSYFNNSDVYKPFNVIDSDENEKYFWSKDLLNSWICFDFKDRRLILSDYSIKSIDVGPNYSHPRSWAVEGSNDNHFWEILDLQQNCSYLNGPSLVHTFHIHKRNLNEFRFIRLRQTGPNWRGNNFLAFKSFELFGKLV</sequence>
<dbReference type="InterPro" id="IPR008979">
    <property type="entry name" value="Galactose-bd-like_sf"/>
</dbReference>
<evidence type="ECO:0000313" key="2">
    <source>
        <dbReference type="Proteomes" id="UP001470230"/>
    </source>
</evidence>
<proteinExistence type="predicted"/>
<name>A0ABR2GS15_9EUKA</name>
<dbReference type="SUPFAM" id="SSF49785">
    <property type="entry name" value="Galactose-binding domain-like"/>
    <property type="match status" value="1"/>
</dbReference>
<gene>
    <name evidence="1" type="ORF">M9Y10_037239</name>
</gene>
<dbReference type="EMBL" id="JAPFFF010000063">
    <property type="protein sequence ID" value="KAK8836723.1"/>
    <property type="molecule type" value="Genomic_DNA"/>
</dbReference>
<organism evidence="1 2">
    <name type="scientific">Tritrichomonas musculus</name>
    <dbReference type="NCBI Taxonomy" id="1915356"/>
    <lineage>
        <taxon>Eukaryota</taxon>
        <taxon>Metamonada</taxon>
        <taxon>Parabasalia</taxon>
        <taxon>Tritrichomonadida</taxon>
        <taxon>Tritrichomonadidae</taxon>
        <taxon>Tritrichomonas</taxon>
    </lineage>
</organism>
<dbReference type="Gene3D" id="2.60.120.260">
    <property type="entry name" value="Galactose-binding domain-like"/>
    <property type="match status" value="1"/>
</dbReference>
<accession>A0ABR2GS15</accession>
<reference evidence="1 2" key="1">
    <citation type="submission" date="2024-04" db="EMBL/GenBank/DDBJ databases">
        <title>Tritrichomonas musculus Genome.</title>
        <authorList>
            <person name="Alves-Ferreira E."/>
            <person name="Grigg M."/>
            <person name="Lorenzi H."/>
            <person name="Galac M."/>
        </authorList>
    </citation>
    <scope>NUCLEOTIDE SEQUENCE [LARGE SCALE GENOMIC DNA]</scope>
    <source>
        <strain evidence="1 2">EAF2021</strain>
    </source>
</reference>